<dbReference type="PANTHER" id="PTHR43798">
    <property type="entry name" value="MONOACYLGLYCEROL LIPASE"/>
    <property type="match status" value="1"/>
</dbReference>
<dbReference type="eggNOG" id="KOG4178">
    <property type="taxonomic scope" value="Eukaryota"/>
</dbReference>
<dbReference type="Pfam" id="PF00561">
    <property type="entry name" value="Abhydrolase_1"/>
    <property type="match status" value="1"/>
</dbReference>
<dbReference type="Gene3D" id="3.40.50.1820">
    <property type="entry name" value="alpha/beta hydrolase"/>
    <property type="match status" value="1"/>
</dbReference>
<dbReference type="HOGENOM" id="CLU_020336_50_3_1"/>
<dbReference type="SUPFAM" id="SSF53474">
    <property type="entry name" value="alpha/beta-Hydrolases"/>
    <property type="match status" value="1"/>
</dbReference>
<dbReference type="PANTHER" id="PTHR43798:SF33">
    <property type="entry name" value="HYDROLASE, PUTATIVE (AFU_ORTHOLOGUE AFUA_2G14860)-RELATED"/>
    <property type="match status" value="1"/>
</dbReference>
<reference evidence="3" key="1">
    <citation type="journal article" date="2015" name="BMC Genomics">
        <title>Genomic and transcriptomic analysis of the endophytic fungus Pestalotiopsis fici reveals its lifestyle and high potential for synthesis of natural products.</title>
        <authorList>
            <person name="Wang X."/>
            <person name="Zhang X."/>
            <person name="Liu L."/>
            <person name="Xiang M."/>
            <person name="Wang W."/>
            <person name="Sun X."/>
            <person name="Che Y."/>
            <person name="Guo L."/>
            <person name="Liu G."/>
            <person name="Guo L."/>
            <person name="Wang C."/>
            <person name="Yin W.B."/>
            <person name="Stadler M."/>
            <person name="Zhang X."/>
            <person name="Liu X."/>
        </authorList>
    </citation>
    <scope>NUCLEOTIDE SEQUENCE [LARGE SCALE GENOMIC DNA]</scope>
    <source>
        <strain evidence="3">W106-1 / CGMCC3.15140</strain>
    </source>
</reference>
<dbReference type="InParanoid" id="W3XKY4"/>
<dbReference type="GO" id="GO:0016020">
    <property type="term" value="C:membrane"/>
    <property type="evidence" value="ECO:0007669"/>
    <property type="project" value="TreeGrafter"/>
</dbReference>
<dbReference type="InterPro" id="IPR000073">
    <property type="entry name" value="AB_hydrolase_1"/>
</dbReference>
<proteinExistence type="predicted"/>
<sequence>MKSNFVSTPEGTKYHYLEAGSESGPLIICLHGLGGSTDTFTSLVPRLPDSYRIILIDFPGFGQSPPPTERPTVARYVGDLDHVIKSLRKADGDQVILMGHSLGTAIALHFAAQNPSTVAGLILLGAARSASHIPAVRERMSNMAASTRQNGIQWAAELASQSNFAPADKRTVDAALRAEVAKAVGASHVEAYALTCEMMVDESHKDPEYANITCPTVLVAGDVDVISPIERSTGLAKLIGSKTCWVEAVMSGHQPILEDVDGVAGAVGRLLREI</sequence>
<dbReference type="OrthoDB" id="2498029at2759"/>
<name>W3XKY4_PESFW</name>
<dbReference type="InterPro" id="IPR050266">
    <property type="entry name" value="AB_hydrolase_sf"/>
</dbReference>
<feature type="domain" description="AB hydrolase-1" evidence="1">
    <location>
        <begin position="25"/>
        <end position="257"/>
    </location>
</feature>
<dbReference type="PRINTS" id="PR00111">
    <property type="entry name" value="ABHYDROLASE"/>
</dbReference>
<evidence type="ECO:0000313" key="3">
    <source>
        <dbReference type="Proteomes" id="UP000030651"/>
    </source>
</evidence>
<dbReference type="EMBL" id="KI912110">
    <property type="protein sequence ID" value="ETS85901.1"/>
    <property type="molecule type" value="Genomic_DNA"/>
</dbReference>
<dbReference type="AlphaFoldDB" id="W3XKY4"/>
<keyword evidence="3" id="KW-1185">Reference proteome</keyword>
<dbReference type="GeneID" id="19268939"/>
<dbReference type="OMA" id="CQTLIIT"/>
<dbReference type="Proteomes" id="UP000030651">
    <property type="component" value="Unassembled WGS sequence"/>
</dbReference>
<evidence type="ECO:0000259" key="1">
    <source>
        <dbReference type="Pfam" id="PF00561"/>
    </source>
</evidence>
<evidence type="ECO:0000313" key="2">
    <source>
        <dbReference type="EMBL" id="ETS85901.1"/>
    </source>
</evidence>
<gene>
    <name evidence="2" type="ORF">PFICI_03926</name>
</gene>
<dbReference type="KEGG" id="pfy:PFICI_03926"/>
<organism evidence="2 3">
    <name type="scientific">Pestalotiopsis fici (strain W106-1 / CGMCC3.15140)</name>
    <dbReference type="NCBI Taxonomy" id="1229662"/>
    <lineage>
        <taxon>Eukaryota</taxon>
        <taxon>Fungi</taxon>
        <taxon>Dikarya</taxon>
        <taxon>Ascomycota</taxon>
        <taxon>Pezizomycotina</taxon>
        <taxon>Sordariomycetes</taxon>
        <taxon>Xylariomycetidae</taxon>
        <taxon>Amphisphaeriales</taxon>
        <taxon>Sporocadaceae</taxon>
        <taxon>Pestalotiopsis</taxon>
    </lineage>
</organism>
<protein>
    <recommendedName>
        <fullName evidence="1">AB hydrolase-1 domain-containing protein</fullName>
    </recommendedName>
</protein>
<dbReference type="InterPro" id="IPR029058">
    <property type="entry name" value="AB_hydrolase_fold"/>
</dbReference>
<dbReference type="RefSeq" id="XP_007830698.1">
    <property type="nucleotide sequence ID" value="XM_007832507.1"/>
</dbReference>
<accession>W3XKY4</accession>